<dbReference type="EMBL" id="CABPRY010000006">
    <property type="protein sequence ID" value="VVE14048.1"/>
    <property type="molecule type" value="Genomic_DNA"/>
</dbReference>
<protein>
    <submittedName>
        <fullName evidence="3">P-type conjugative transfer protein VirB9</fullName>
    </submittedName>
</protein>
<keyword evidence="2" id="KW-0732">Signal</keyword>
<evidence type="ECO:0000256" key="1">
    <source>
        <dbReference type="ARBA" id="ARBA00006135"/>
    </source>
</evidence>
<sequence length="294" mass="32956">MAASVTVVADPRQGFFMKNSARSIARVILTSAFLGLVALAHAKEGATRNPAETPTPSPFDDRIVTFTYSSDAVFPLLTQSGQGTHIQLERGEGVVEKPVLGDSIQWRISGGPTHLYVKPVRSGISTSLTLVTNKRTYEFYLVASDPGGKFYQQVSFNYPEEVKEVQLQAQARAESFITEKRRLDSQVLTPPLDPTSFRYGYEIKGDAHFRPIDVFDDGTKTFFRLPSVQDMPAVFVPDDHKRLQLIVTRLRGNFIIADRIADRFVLKLDDQEVYVESGRGKHWWNIGSKDNTQN</sequence>
<proteinExistence type="inferred from homology"/>
<evidence type="ECO:0000313" key="4">
    <source>
        <dbReference type="Proteomes" id="UP000396788"/>
    </source>
</evidence>
<reference evidence="3 4" key="1">
    <citation type="submission" date="2019-08" db="EMBL/GenBank/DDBJ databases">
        <authorList>
            <person name="Peeters C."/>
        </authorList>
    </citation>
    <scope>NUCLEOTIDE SEQUENCE [LARGE SCALE GENOMIC DNA]</scope>
    <source>
        <strain evidence="3 4">LMG 31107</strain>
    </source>
</reference>
<gene>
    <name evidence="3" type="ORF">PCE31107_02794</name>
</gene>
<evidence type="ECO:0000313" key="3">
    <source>
        <dbReference type="EMBL" id="VVE14048.1"/>
    </source>
</evidence>
<dbReference type="CDD" id="cd06911">
    <property type="entry name" value="VirB9_CagX_TrbG"/>
    <property type="match status" value="1"/>
</dbReference>
<dbReference type="Pfam" id="PF03524">
    <property type="entry name" value="CagX"/>
    <property type="match status" value="1"/>
</dbReference>
<name>A0A5E4VNX5_9BURK</name>
<dbReference type="Proteomes" id="UP000396788">
    <property type="component" value="Unassembled WGS sequence"/>
</dbReference>
<accession>A0A5E4VNX5</accession>
<evidence type="ECO:0000256" key="2">
    <source>
        <dbReference type="ARBA" id="ARBA00022729"/>
    </source>
</evidence>
<comment type="similarity">
    <text evidence="1">Belongs to the TrbG/VirB9 family.</text>
</comment>
<organism evidence="3 4">
    <name type="scientific">Pandoraea cepalis</name>
    <dbReference type="NCBI Taxonomy" id="2508294"/>
    <lineage>
        <taxon>Bacteria</taxon>
        <taxon>Pseudomonadati</taxon>
        <taxon>Pseudomonadota</taxon>
        <taxon>Betaproteobacteria</taxon>
        <taxon>Burkholderiales</taxon>
        <taxon>Burkholderiaceae</taxon>
        <taxon>Pandoraea</taxon>
    </lineage>
</organism>
<dbReference type="InterPro" id="IPR033645">
    <property type="entry name" value="VirB9/CagX/TrbG_C"/>
</dbReference>
<dbReference type="Gene3D" id="2.60.40.2500">
    <property type="match status" value="1"/>
</dbReference>
<dbReference type="InterPro" id="IPR038161">
    <property type="entry name" value="VirB9/CagX/TrbG_C_sf"/>
</dbReference>
<dbReference type="AlphaFoldDB" id="A0A5E4VNX5"/>
<dbReference type="InterPro" id="IPR010258">
    <property type="entry name" value="Conjugal_tfr_TrbG/VirB9/CagX"/>
</dbReference>